<dbReference type="Proteomes" id="UP000177838">
    <property type="component" value="Unassembled WGS sequence"/>
</dbReference>
<feature type="compositionally biased region" description="Basic and acidic residues" evidence="1">
    <location>
        <begin position="144"/>
        <end position="154"/>
    </location>
</feature>
<sequence>MSDYTHEQIQERFKSLPAIVQDAVLSVDTAKIIKAIGDQHQLHIDEIGKVADETGLVLFGFTRPHLFAARLARTLNLDQTKANDIAHEIDLKIFAQVRDYLKNPPLETPVAKPGQNIFNQKMQSIFETGESDDVNLPPAPSRLADADPYRESVE</sequence>
<dbReference type="AlphaFoldDB" id="A0A1G2QJK3"/>
<evidence type="ECO:0000313" key="2">
    <source>
        <dbReference type="EMBL" id="OHA60131.1"/>
    </source>
</evidence>
<dbReference type="STRING" id="1802439.A2589_00425"/>
<name>A0A1G2QJK3_9BACT</name>
<gene>
    <name evidence="2" type="ORF">A2589_00425</name>
</gene>
<evidence type="ECO:0000313" key="3">
    <source>
        <dbReference type="Proteomes" id="UP000177838"/>
    </source>
</evidence>
<organism evidence="2 3">
    <name type="scientific">Candidatus Vogelbacteria bacterium RIFOXYD1_FULL_46_19</name>
    <dbReference type="NCBI Taxonomy" id="1802439"/>
    <lineage>
        <taxon>Bacteria</taxon>
        <taxon>Candidatus Vogeliibacteriota</taxon>
    </lineage>
</organism>
<feature type="region of interest" description="Disordered" evidence="1">
    <location>
        <begin position="128"/>
        <end position="154"/>
    </location>
</feature>
<reference evidence="2 3" key="1">
    <citation type="journal article" date="2016" name="Nat. Commun.">
        <title>Thousands of microbial genomes shed light on interconnected biogeochemical processes in an aquifer system.</title>
        <authorList>
            <person name="Anantharaman K."/>
            <person name="Brown C.T."/>
            <person name="Hug L.A."/>
            <person name="Sharon I."/>
            <person name="Castelle C.J."/>
            <person name="Probst A.J."/>
            <person name="Thomas B.C."/>
            <person name="Singh A."/>
            <person name="Wilkins M.J."/>
            <person name="Karaoz U."/>
            <person name="Brodie E.L."/>
            <person name="Williams K.H."/>
            <person name="Hubbard S.S."/>
            <person name="Banfield J.F."/>
        </authorList>
    </citation>
    <scope>NUCLEOTIDE SEQUENCE [LARGE SCALE GENOMIC DNA]</scope>
</reference>
<proteinExistence type="predicted"/>
<evidence type="ECO:0000256" key="1">
    <source>
        <dbReference type="SAM" id="MobiDB-lite"/>
    </source>
</evidence>
<protein>
    <submittedName>
        <fullName evidence="2">Uncharacterized protein</fullName>
    </submittedName>
</protein>
<dbReference type="EMBL" id="MHTK01000002">
    <property type="protein sequence ID" value="OHA60131.1"/>
    <property type="molecule type" value="Genomic_DNA"/>
</dbReference>
<comment type="caution">
    <text evidence="2">The sequence shown here is derived from an EMBL/GenBank/DDBJ whole genome shotgun (WGS) entry which is preliminary data.</text>
</comment>
<accession>A0A1G2QJK3</accession>